<dbReference type="InterPro" id="IPR011009">
    <property type="entry name" value="Kinase-like_dom_sf"/>
</dbReference>
<name>A0AAN6PEY2_9PEZI</name>
<dbReference type="Proteomes" id="UP001303115">
    <property type="component" value="Unassembled WGS sequence"/>
</dbReference>
<dbReference type="AlphaFoldDB" id="A0AAN6PEY2"/>
<dbReference type="Gene3D" id="1.10.510.10">
    <property type="entry name" value="Transferase(Phosphotransferase) domain 1"/>
    <property type="match status" value="1"/>
</dbReference>
<gene>
    <name evidence="2" type="ORF">C8A01DRAFT_36317</name>
</gene>
<organism evidence="2 3">
    <name type="scientific">Parachaetomium inaequale</name>
    <dbReference type="NCBI Taxonomy" id="2588326"/>
    <lineage>
        <taxon>Eukaryota</taxon>
        <taxon>Fungi</taxon>
        <taxon>Dikarya</taxon>
        <taxon>Ascomycota</taxon>
        <taxon>Pezizomycotina</taxon>
        <taxon>Sordariomycetes</taxon>
        <taxon>Sordariomycetidae</taxon>
        <taxon>Sordariales</taxon>
        <taxon>Chaetomiaceae</taxon>
        <taxon>Parachaetomium</taxon>
    </lineage>
</organism>
<comment type="caution">
    <text evidence="2">The sequence shown here is derived from an EMBL/GenBank/DDBJ whole genome shotgun (WGS) entry which is preliminary data.</text>
</comment>
<keyword evidence="3" id="KW-1185">Reference proteome</keyword>
<dbReference type="GO" id="GO:0005524">
    <property type="term" value="F:ATP binding"/>
    <property type="evidence" value="ECO:0007669"/>
    <property type="project" value="InterPro"/>
</dbReference>
<dbReference type="EMBL" id="MU854394">
    <property type="protein sequence ID" value="KAK4039693.1"/>
    <property type="molecule type" value="Genomic_DNA"/>
</dbReference>
<protein>
    <recommendedName>
        <fullName evidence="1">Protein kinase domain-containing protein</fullName>
    </recommendedName>
</protein>
<dbReference type="InterPro" id="IPR000719">
    <property type="entry name" value="Prot_kinase_dom"/>
</dbReference>
<dbReference type="PANTHER" id="PTHR37542:SF3">
    <property type="entry name" value="PRION-INHIBITION AND PROPAGATION HELO DOMAIN-CONTAINING PROTEIN"/>
    <property type="match status" value="1"/>
</dbReference>
<evidence type="ECO:0000313" key="2">
    <source>
        <dbReference type="EMBL" id="KAK4039693.1"/>
    </source>
</evidence>
<evidence type="ECO:0000313" key="3">
    <source>
        <dbReference type="Proteomes" id="UP001303115"/>
    </source>
</evidence>
<accession>A0AAN6PEY2</accession>
<proteinExistence type="predicted"/>
<dbReference type="SUPFAM" id="SSF56112">
    <property type="entry name" value="Protein kinase-like (PK-like)"/>
    <property type="match status" value="1"/>
</dbReference>
<dbReference type="PROSITE" id="PS50011">
    <property type="entry name" value="PROTEIN_KINASE_DOM"/>
    <property type="match status" value="1"/>
</dbReference>
<feature type="domain" description="Protein kinase" evidence="1">
    <location>
        <begin position="146"/>
        <end position="451"/>
    </location>
</feature>
<evidence type="ECO:0000259" key="1">
    <source>
        <dbReference type="PROSITE" id="PS50011"/>
    </source>
</evidence>
<reference evidence="3" key="1">
    <citation type="journal article" date="2023" name="Mol. Phylogenet. Evol.">
        <title>Genome-scale phylogeny and comparative genomics of the fungal order Sordariales.</title>
        <authorList>
            <person name="Hensen N."/>
            <person name="Bonometti L."/>
            <person name="Westerberg I."/>
            <person name="Brannstrom I.O."/>
            <person name="Guillou S."/>
            <person name="Cros-Aarteil S."/>
            <person name="Calhoun S."/>
            <person name="Haridas S."/>
            <person name="Kuo A."/>
            <person name="Mondo S."/>
            <person name="Pangilinan J."/>
            <person name="Riley R."/>
            <person name="LaButti K."/>
            <person name="Andreopoulos B."/>
            <person name="Lipzen A."/>
            <person name="Chen C."/>
            <person name="Yan M."/>
            <person name="Daum C."/>
            <person name="Ng V."/>
            <person name="Clum A."/>
            <person name="Steindorff A."/>
            <person name="Ohm R.A."/>
            <person name="Martin F."/>
            <person name="Silar P."/>
            <person name="Natvig D.O."/>
            <person name="Lalanne C."/>
            <person name="Gautier V."/>
            <person name="Ament-Velasquez S.L."/>
            <person name="Kruys A."/>
            <person name="Hutchinson M.I."/>
            <person name="Powell A.J."/>
            <person name="Barry K."/>
            <person name="Miller A.N."/>
            <person name="Grigoriev I.V."/>
            <person name="Debuchy R."/>
            <person name="Gladieux P."/>
            <person name="Hiltunen Thoren M."/>
            <person name="Johannesson H."/>
        </authorList>
    </citation>
    <scope>NUCLEOTIDE SEQUENCE [LARGE SCALE GENOMIC DNA]</scope>
    <source>
        <strain evidence="3">CBS 284.82</strain>
    </source>
</reference>
<dbReference type="PANTHER" id="PTHR37542">
    <property type="entry name" value="HELO DOMAIN-CONTAINING PROTEIN-RELATED"/>
    <property type="match status" value="1"/>
</dbReference>
<sequence length="549" mass="61167">MAEILTAVDAVEIIIEVWNKIKERIEDQEVAEAADVEIAQKVVRDLSAPAARKKDLEIQCRRVYQLLQDIPPAIENVVKNQNRGVPFKYFHPQANKRRAKIVENYRTSFRDFDQAVIRADAATRSDSYLLIQPSDMKVVGYPPEVVQISDGISAARVSYIPPGAKWSSVADVLWETMESSESTWAANDRDMRVLAAALSGALPHWHIPRLKGYERNTSPRTMRLVFEHPDPTRALRTLRDMYDAAPAAPSLTLRVRLCYQLALGVLHAHKPRIGVVHKHIRPDKLLLAVPKTWETETGKLAVPPDWRGDVDGKTGRAGSPNVVDLFLSGWQNARTSAQATPHVGESAPHRVIYQHPQRHQAGKVEKYNIGHDIYSLGVCMLELLTWEPLISYDEDMGCLRLSDAYRTAFCKKGFDADIDIAEDGEENVAMMFTDDADEIKETLLEVAKTFVAPHAGDRLANLVCRCLTCLDAVPMYGGSRFHEGDDKNHVSETFSQEIFADLNKLLDALEHVEVASAAEGASARQLAVGGLRLWPVPVHTRPVTDVGSP</sequence>
<dbReference type="GO" id="GO:0004672">
    <property type="term" value="F:protein kinase activity"/>
    <property type="evidence" value="ECO:0007669"/>
    <property type="project" value="InterPro"/>
</dbReference>